<name>A0A7J0BFJ6_9BACT</name>
<reference evidence="1 2" key="1">
    <citation type="submission" date="2020-05" db="EMBL/GenBank/DDBJ databases">
        <title>Draft genome sequence of Desulfovibrio sp. strain HN2T.</title>
        <authorList>
            <person name="Ueno A."/>
            <person name="Tamazawa S."/>
            <person name="Tamamura S."/>
            <person name="Murakami T."/>
            <person name="Kiyama T."/>
            <person name="Inomata H."/>
            <person name="Amano Y."/>
            <person name="Miyakawa K."/>
            <person name="Tamaki H."/>
            <person name="Naganuma T."/>
            <person name="Kaneko K."/>
        </authorList>
    </citation>
    <scope>NUCLEOTIDE SEQUENCE [LARGE SCALE GENOMIC DNA]</scope>
    <source>
        <strain evidence="1 2">HN2</strain>
    </source>
</reference>
<gene>
    <name evidence="1" type="ORF">DSM101010T_08420</name>
</gene>
<proteinExistence type="predicted"/>
<evidence type="ECO:0000313" key="1">
    <source>
        <dbReference type="EMBL" id="GFM32477.1"/>
    </source>
</evidence>
<dbReference type="Proteomes" id="UP000503840">
    <property type="component" value="Unassembled WGS sequence"/>
</dbReference>
<accession>A0A7J0BFJ6</accession>
<organism evidence="1 2">
    <name type="scientific">Desulfovibrio subterraneus</name>
    <dbReference type="NCBI Taxonomy" id="2718620"/>
    <lineage>
        <taxon>Bacteria</taxon>
        <taxon>Pseudomonadati</taxon>
        <taxon>Thermodesulfobacteriota</taxon>
        <taxon>Desulfovibrionia</taxon>
        <taxon>Desulfovibrionales</taxon>
        <taxon>Desulfovibrionaceae</taxon>
        <taxon>Desulfovibrio</taxon>
    </lineage>
</organism>
<protein>
    <submittedName>
        <fullName evidence="1">Uncharacterized protein</fullName>
    </submittedName>
</protein>
<comment type="caution">
    <text evidence="1">The sequence shown here is derived from an EMBL/GenBank/DDBJ whole genome shotgun (WGS) entry which is preliminary data.</text>
</comment>
<dbReference type="AlphaFoldDB" id="A0A7J0BFJ6"/>
<keyword evidence="2" id="KW-1185">Reference proteome</keyword>
<evidence type="ECO:0000313" key="2">
    <source>
        <dbReference type="Proteomes" id="UP000503840"/>
    </source>
</evidence>
<dbReference type="EMBL" id="BLVO01000012">
    <property type="protein sequence ID" value="GFM32477.1"/>
    <property type="molecule type" value="Genomic_DNA"/>
</dbReference>
<sequence length="100" mass="11054">MAISMVHGRDCAEDSVQPTYARVTALRKAIAEKWGSIDCLALTGCNFNTPEGQHRFRQEGVRNNVCLELTRDCASLALWLVRNELDAISALADTQCELIS</sequence>